<accession>A0ABW9ITP8</accession>
<evidence type="ECO:0000313" key="2">
    <source>
        <dbReference type="Proteomes" id="UP001631993"/>
    </source>
</evidence>
<dbReference type="RefSeq" id="WP_369279958.1">
    <property type="nucleotide sequence ID" value="NZ_JBJVMW010000012.1"/>
</dbReference>
<dbReference type="SUPFAM" id="SSF48371">
    <property type="entry name" value="ARM repeat"/>
    <property type="match status" value="1"/>
</dbReference>
<protein>
    <recommendedName>
        <fullName evidence="3">LRV domain-containing protein</fullName>
    </recommendedName>
</protein>
<dbReference type="Gene3D" id="1.25.10.10">
    <property type="entry name" value="Leucine-rich Repeat Variant"/>
    <property type="match status" value="2"/>
</dbReference>
<name>A0ABW9ITP8_STRGJ</name>
<organism evidence="1 2">
    <name type="scientific">Streptomyces galilaeus</name>
    <dbReference type="NCBI Taxonomy" id="33899"/>
    <lineage>
        <taxon>Bacteria</taxon>
        <taxon>Bacillati</taxon>
        <taxon>Actinomycetota</taxon>
        <taxon>Actinomycetes</taxon>
        <taxon>Kitasatosporales</taxon>
        <taxon>Streptomycetaceae</taxon>
        <taxon>Streptomyces</taxon>
    </lineage>
</organism>
<dbReference type="Proteomes" id="UP001631993">
    <property type="component" value="Unassembled WGS sequence"/>
</dbReference>
<reference evidence="1 2" key="1">
    <citation type="submission" date="2024-12" db="EMBL/GenBank/DDBJ databases">
        <title>Forecasting of Potato common scab and diversities of Pathogenic streptomyces spp. in china.</title>
        <authorList>
            <person name="Handique U."/>
            <person name="Wu J."/>
        </authorList>
    </citation>
    <scope>NUCLEOTIDE SEQUENCE [LARGE SCALE GENOMIC DNA]</scope>
    <source>
        <strain evidence="1 2">ZRIMU1585</strain>
    </source>
</reference>
<evidence type="ECO:0008006" key="3">
    <source>
        <dbReference type="Google" id="ProtNLM"/>
    </source>
</evidence>
<keyword evidence="2" id="KW-1185">Reference proteome</keyword>
<evidence type="ECO:0000313" key="1">
    <source>
        <dbReference type="EMBL" id="MFM9650488.1"/>
    </source>
</evidence>
<sequence>MAALDAVPGLAANPAAPASVLLRLLRFDHEWSTVARLTYRASVPDEVAEALLAHPDRRVRGALAESAGADPALRARLLDGPASDAILVACGPHPYGTTAPPLPDAAYERLLAHDNANVRYETANAPSTPAHVLLPLATHEDPFFRRAACRRVWDELGPQVRGALLDDPDPEVRTAAALQVMADAEERTAWLVETRADHLWLWDVLAHGRLERGLAERLLAEFLDTDTTRLARLVGNPTFPADLAATLAGHEDPAVRLAVSARAELTEEQREAIAWKVTEEDRLEPLVWVWRGRADGELLRRCARSAHTWLRRSAAVCAELPDDCVELLADDEDFAVRLLLAERHPKAPPELLLDLYLHGTHRAVGVLVSRPGFPSAGLAERFADAADPQARALALRDPAATPELVERLSRDPDGFVRLMAASDRRLAVRRVVELLDDPEVGFAAAANPLLPVAEMTALLDRAGVPG</sequence>
<dbReference type="EMBL" id="JBJVNE010000016">
    <property type="protein sequence ID" value="MFM9650488.1"/>
    <property type="molecule type" value="Genomic_DNA"/>
</dbReference>
<proteinExistence type="predicted"/>
<dbReference type="InterPro" id="IPR011989">
    <property type="entry name" value="ARM-like"/>
</dbReference>
<comment type="caution">
    <text evidence="1">The sequence shown here is derived from an EMBL/GenBank/DDBJ whole genome shotgun (WGS) entry which is preliminary data.</text>
</comment>
<dbReference type="InterPro" id="IPR016024">
    <property type="entry name" value="ARM-type_fold"/>
</dbReference>
<gene>
    <name evidence="1" type="ORF">ACKI1S_30595</name>
</gene>